<dbReference type="eggNOG" id="ENOG5032QVV">
    <property type="taxonomic scope" value="Bacteria"/>
</dbReference>
<gene>
    <name evidence="1" type="ORF">AS203_05820</name>
</gene>
<dbReference type="InterPro" id="IPR032299">
    <property type="entry name" value="DUF4843"/>
</dbReference>
<evidence type="ECO:0000313" key="1">
    <source>
        <dbReference type="EMBL" id="ALO48653.1"/>
    </source>
</evidence>
<evidence type="ECO:0008006" key="3">
    <source>
        <dbReference type="Google" id="ProtNLM"/>
    </source>
</evidence>
<protein>
    <recommendedName>
        <fullName evidence="3">DUF4843 domain-containing protein</fullName>
    </recommendedName>
</protein>
<name>A0A0S2KK38_9BACT</name>
<sequence length="251" mass="28816">MKQYLYFLSLTALLLFSSCQEESLTTFGDEHYIYFEKFYKDAASPGKEKADSTLASFFFYADDVNELEAQVVVNMAGRDLTKDEMFQLKVVPEMTTATSDEYKLADHYTFRARPAAEGATNRSDTIAIKMYRSARLKDMPHGVRLTVELVPMGDLRLGQTERIRAIVTLIRDAVKPEWWDTEVTNNLFGTYSSRKYKLFLLYIDPGATLNEEMLKTAPYKAIQLVMKFKKWLTDHPDQAKEEDGSIMTVNV</sequence>
<dbReference type="RefSeq" id="WP_025065695.1">
    <property type="nucleotide sequence ID" value="NZ_CAUPOR010000052.1"/>
</dbReference>
<dbReference type="AlphaFoldDB" id="A0A0S2KK38"/>
<accession>A0A0S2KK38</accession>
<dbReference type="KEGG" id="peo:AS203_05820"/>
<dbReference type="OrthoDB" id="1063880at2"/>
<proteinExistence type="predicted"/>
<dbReference type="EMBL" id="CP013195">
    <property type="protein sequence ID" value="ALO48653.1"/>
    <property type="molecule type" value="Genomic_DNA"/>
</dbReference>
<dbReference type="PROSITE" id="PS51257">
    <property type="entry name" value="PROKAR_LIPOPROTEIN"/>
    <property type="match status" value="1"/>
</dbReference>
<keyword evidence="2" id="KW-1185">Reference proteome</keyword>
<dbReference type="Pfam" id="PF16132">
    <property type="entry name" value="DUF4843"/>
    <property type="match status" value="1"/>
</dbReference>
<dbReference type="Proteomes" id="UP000056252">
    <property type="component" value="Chromosome"/>
</dbReference>
<organism evidence="1 2">
    <name type="scientific">Hoylesella enoeca</name>
    <dbReference type="NCBI Taxonomy" id="76123"/>
    <lineage>
        <taxon>Bacteria</taxon>
        <taxon>Pseudomonadati</taxon>
        <taxon>Bacteroidota</taxon>
        <taxon>Bacteroidia</taxon>
        <taxon>Bacteroidales</taxon>
        <taxon>Prevotellaceae</taxon>
        <taxon>Hoylesella</taxon>
    </lineage>
</organism>
<reference evidence="2" key="1">
    <citation type="submission" date="2015-11" db="EMBL/GenBank/DDBJ databases">
        <authorList>
            <person name="Holder M.E."/>
            <person name="Ajami N.J."/>
            <person name="Petrosino J.F."/>
        </authorList>
    </citation>
    <scope>NUCLEOTIDE SEQUENCE [LARGE SCALE GENOMIC DNA]</scope>
    <source>
        <strain evidence="2">F0113</strain>
    </source>
</reference>
<evidence type="ECO:0000313" key="2">
    <source>
        <dbReference type="Proteomes" id="UP000056252"/>
    </source>
</evidence>
<dbReference type="STRING" id="76123.AS203_05820"/>